<feature type="domain" description="PLD phosphodiesterase" evidence="17">
    <location>
        <begin position="386"/>
        <end position="413"/>
    </location>
</feature>
<keyword evidence="13" id="KW-0594">Phospholipid biosynthesis</keyword>
<reference evidence="18 19" key="1">
    <citation type="submission" date="2023-06" db="EMBL/GenBank/DDBJ databases">
        <title>Parasedimentitalea psychrophila sp. nov., a psychrophilic bacterium isolated from deep-sea sediment.</title>
        <authorList>
            <person name="Li A."/>
        </authorList>
    </citation>
    <scope>NUCLEOTIDE SEQUENCE [LARGE SCALE GENOMIC DNA]</scope>
    <source>
        <strain evidence="18 19">QS115</strain>
    </source>
</reference>
<accession>A0A9Y2KWY4</accession>
<dbReference type="FunFam" id="3.30.870.10:FF:000014">
    <property type="entry name" value="Cardiolipin synthase"/>
    <property type="match status" value="1"/>
</dbReference>
<dbReference type="GO" id="GO:0005576">
    <property type="term" value="C:extracellular region"/>
    <property type="evidence" value="ECO:0007669"/>
    <property type="project" value="UniProtKB-SubCell"/>
</dbReference>
<dbReference type="InterPro" id="IPR022924">
    <property type="entry name" value="Cardiolipin_synthase"/>
</dbReference>
<keyword evidence="6" id="KW-0964">Secreted</keyword>
<evidence type="ECO:0000256" key="8">
    <source>
        <dbReference type="ARBA" id="ARBA00022692"/>
    </source>
</evidence>
<gene>
    <name evidence="18" type="primary">cls</name>
    <name evidence="18" type="ORF">QPJ95_19370</name>
</gene>
<evidence type="ECO:0000256" key="11">
    <source>
        <dbReference type="ARBA" id="ARBA00023098"/>
    </source>
</evidence>
<evidence type="ECO:0000256" key="14">
    <source>
        <dbReference type="ARBA" id="ARBA00023264"/>
    </source>
</evidence>
<dbReference type="SMART" id="SM00155">
    <property type="entry name" value="PLDc"/>
    <property type="match status" value="2"/>
</dbReference>
<evidence type="ECO:0000256" key="10">
    <source>
        <dbReference type="ARBA" id="ARBA00022989"/>
    </source>
</evidence>
<dbReference type="GO" id="GO:0032049">
    <property type="term" value="P:cardiolipin biosynthetic process"/>
    <property type="evidence" value="ECO:0007669"/>
    <property type="project" value="UniProtKB-UniRule"/>
</dbReference>
<dbReference type="PROSITE" id="PS50035">
    <property type="entry name" value="PLD"/>
    <property type="match status" value="2"/>
</dbReference>
<evidence type="ECO:0000256" key="6">
    <source>
        <dbReference type="ARBA" id="ARBA00022525"/>
    </source>
</evidence>
<evidence type="ECO:0000256" key="15">
    <source>
        <dbReference type="NCBIfam" id="TIGR04265"/>
    </source>
</evidence>
<dbReference type="Pfam" id="PF13091">
    <property type="entry name" value="PLDc_2"/>
    <property type="match status" value="2"/>
</dbReference>
<keyword evidence="10 16" id="KW-1133">Transmembrane helix</keyword>
<dbReference type="EC" id="2.7.8.-" evidence="15"/>
<feature type="domain" description="PLD phosphodiesterase" evidence="17">
    <location>
        <begin position="209"/>
        <end position="236"/>
    </location>
</feature>
<evidence type="ECO:0000256" key="16">
    <source>
        <dbReference type="SAM" id="Phobius"/>
    </source>
</evidence>
<dbReference type="GO" id="GO:0005886">
    <property type="term" value="C:plasma membrane"/>
    <property type="evidence" value="ECO:0007669"/>
    <property type="project" value="UniProtKB-SubCell"/>
</dbReference>
<keyword evidence="12 16" id="KW-0472">Membrane</keyword>
<evidence type="ECO:0000256" key="7">
    <source>
        <dbReference type="ARBA" id="ARBA00022679"/>
    </source>
</evidence>
<keyword evidence="4" id="KW-1003">Cell membrane</keyword>
<keyword evidence="7" id="KW-0808">Transferase</keyword>
<sequence length="472" mass="52098">MLSITLSTLLILAMWIAAGLSALSAARTSRTPQGAMGWVVFLLALPILALPAYLFFGHHRFKSYRDARIQSARAVQGIKNFSQAHAVDPAQMSVNPAPFEAVAGLSVCGGNGFELLINGEASFQSIFNAIDEARHYVLVQFYIVRDDGLGRRLRDHMIAAAQRGVAVWFITDAVGSHALPRRYSNSLQAAGINLVDPGTRRGPKHRFHLNFRNHRKTVIIDGNTGFTGGLNVGDEYLGKDPKFGPWRDTNVRITGPVVLQLQLAFAEDWHWLTEEPLLDLLDWSATIAEQDLAALIIATGPGDSTTETGSMMFFSAISAARHRVWITSPYFVPDLDVIAALKHAALKGIDVRILLPDSIDHYAPWLAAYSYFDELRAAGVKIFRYTSGFMHQKVVLVDETIAGIGTTNLDNRSFRLNFEAMAFFFDTQAAQLVATMLEQDFTHADEITKGLDQQKFLIRLAAPVARLFAPVL</sequence>
<dbReference type="CDD" id="cd09155">
    <property type="entry name" value="PLDc_PaCLS_like_1"/>
    <property type="match status" value="1"/>
</dbReference>
<dbReference type="EMBL" id="CP127247">
    <property type="protein sequence ID" value="WIY24656.1"/>
    <property type="molecule type" value="Genomic_DNA"/>
</dbReference>
<evidence type="ECO:0000256" key="9">
    <source>
        <dbReference type="ARBA" id="ARBA00022737"/>
    </source>
</evidence>
<name>A0A9Y2KWY4_9RHOB</name>
<proteinExistence type="predicted"/>
<evidence type="ECO:0000256" key="13">
    <source>
        <dbReference type="ARBA" id="ARBA00023209"/>
    </source>
</evidence>
<organism evidence="18 19">
    <name type="scientific">Parasedimentitalea psychrophila</name>
    <dbReference type="NCBI Taxonomy" id="2997337"/>
    <lineage>
        <taxon>Bacteria</taxon>
        <taxon>Pseudomonadati</taxon>
        <taxon>Pseudomonadota</taxon>
        <taxon>Alphaproteobacteria</taxon>
        <taxon>Rhodobacterales</taxon>
        <taxon>Paracoccaceae</taxon>
        <taxon>Parasedimentitalea</taxon>
    </lineage>
</organism>
<comment type="function">
    <text evidence="1">Could be a virulence factor.</text>
</comment>
<dbReference type="NCBIfam" id="TIGR04265">
    <property type="entry name" value="bac_cardiolipin"/>
    <property type="match status" value="1"/>
</dbReference>
<keyword evidence="5" id="KW-0444">Lipid biosynthesis</keyword>
<dbReference type="InterPro" id="IPR001736">
    <property type="entry name" value="PLipase_D/transphosphatidylase"/>
</dbReference>
<evidence type="ECO:0000313" key="19">
    <source>
        <dbReference type="Proteomes" id="UP001238334"/>
    </source>
</evidence>
<keyword evidence="11" id="KW-0443">Lipid metabolism</keyword>
<evidence type="ECO:0000256" key="1">
    <source>
        <dbReference type="ARBA" id="ARBA00003145"/>
    </source>
</evidence>
<evidence type="ECO:0000313" key="18">
    <source>
        <dbReference type="EMBL" id="WIY24656.1"/>
    </source>
</evidence>
<keyword evidence="14" id="KW-1208">Phospholipid metabolism</keyword>
<evidence type="ECO:0000256" key="4">
    <source>
        <dbReference type="ARBA" id="ARBA00022475"/>
    </source>
</evidence>
<evidence type="ECO:0000256" key="3">
    <source>
        <dbReference type="ARBA" id="ARBA00004613"/>
    </source>
</evidence>
<dbReference type="GO" id="GO:0008808">
    <property type="term" value="F:cardiolipin synthase activity"/>
    <property type="evidence" value="ECO:0007669"/>
    <property type="project" value="UniProtKB-UniRule"/>
</dbReference>
<dbReference type="Gene3D" id="3.30.870.10">
    <property type="entry name" value="Endonuclease Chain A"/>
    <property type="match status" value="2"/>
</dbReference>
<evidence type="ECO:0000259" key="17">
    <source>
        <dbReference type="PROSITE" id="PS50035"/>
    </source>
</evidence>
<dbReference type="PANTHER" id="PTHR21248:SF22">
    <property type="entry name" value="PHOSPHOLIPASE D"/>
    <property type="match status" value="1"/>
</dbReference>
<protein>
    <recommendedName>
        <fullName evidence="15">Cardiolipin synthase</fullName>
        <ecNumber evidence="15">2.7.8.-</ecNumber>
    </recommendedName>
</protein>
<evidence type="ECO:0000256" key="5">
    <source>
        <dbReference type="ARBA" id="ARBA00022516"/>
    </source>
</evidence>
<keyword evidence="9" id="KW-0677">Repeat</keyword>
<dbReference type="Proteomes" id="UP001238334">
    <property type="component" value="Chromosome"/>
</dbReference>
<keyword evidence="8 16" id="KW-0812">Transmembrane</keyword>
<dbReference type="AlphaFoldDB" id="A0A9Y2KWY4"/>
<dbReference type="RefSeq" id="WP_270918941.1">
    <property type="nucleotide sequence ID" value="NZ_CP127247.1"/>
</dbReference>
<evidence type="ECO:0000256" key="12">
    <source>
        <dbReference type="ARBA" id="ARBA00023136"/>
    </source>
</evidence>
<comment type="subcellular location">
    <subcellularLocation>
        <location evidence="2">Cell membrane</location>
    </subcellularLocation>
    <subcellularLocation>
        <location evidence="3">Secreted</location>
    </subcellularLocation>
</comment>
<keyword evidence="19" id="KW-1185">Reference proteome</keyword>
<dbReference type="PANTHER" id="PTHR21248">
    <property type="entry name" value="CARDIOLIPIN SYNTHASE"/>
    <property type="match status" value="1"/>
</dbReference>
<dbReference type="InterPro" id="IPR025202">
    <property type="entry name" value="PLD-like_dom"/>
</dbReference>
<evidence type="ECO:0000256" key="2">
    <source>
        <dbReference type="ARBA" id="ARBA00004236"/>
    </source>
</evidence>
<feature type="transmembrane region" description="Helical" evidence="16">
    <location>
        <begin position="35"/>
        <end position="56"/>
    </location>
</feature>
<dbReference type="KEGG" id="ppso:QPJ95_19370"/>
<dbReference type="SUPFAM" id="SSF56024">
    <property type="entry name" value="Phospholipase D/nuclease"/>
    <property type="match status" value="2"/>
</dbReference>